<gene>
    <name evidence="5" type="primary">cbpA</name>
    <name evidence="5" type="ORF">PIGHUM_03283</name>
</gene>
<name>A0A3P4B582_9BURK</name>
<evidence type="ECO:0000256" key="2">
    <source>
        <dbReference type="ARBA" id="ARBA00023125"/>
    </source>
</evidence>
<dbReference type="GO" id="GO:0051082">
    <property type="term" value="F:unfolded protein binding"/>
    <property type="evidence" value="ECO:0007669"/>
    <property type="project" value="InterPro"/>
</dbReference>
<dbReference type="SMART" id="SM00271">
    <property type="entry name" value="DnaJ"/>
    <property type="match status" value="1"/>
</dbReference>
<dbReference type="CDD" id="cd10747">
    <property type="entry name" value="DnaJ_C"/>
    <property type="match status" value="1"/>
</dbReference>
<dbReference type="EMBL" id="UWPJ01000025">
    <property type="protein sequence ID" value="VCU71202.1"/>
    <property type="molecule type" value="Genomic_DNA"/>
</dbReference>
<proteinExistence type="predicted"/>
<evidence type="ECO:0000313" key="6">
    <source>
        <dbReference type="Proteomes" id="UP000277294"/>
    </source>
</evidence>
<dbReference type="PROSITE" id="PS50076">
    <property type="entry name" value="DNAJ_2"/>
    <property type="match status" value="1"/>
</dbReference>
<dbReference type="Pfam" id="PF01556">
    <property type="entry name" value="DnaJ_C"/>
    <property type="match status" value="1"/>
</dbReference>
<dbReference type="Pfam" id="PF00226">
    <property type="entry name" value="DnaJ"/>
    <property type="match status" value="1"/>
</dbReference>
<dbReference type="GO" id="GO:0042026">
    <property type="term" value="P:protein refolding"/>
    <property type="evidence" value="ECO:0007669"/>
    <property type="project" value="TreeGrafter"/>
</dbReference>
<dbReference type="AlphaFoldDB" id="A0A3P4B582"/>
<keyword evidence="2 5" id="KW-0238">DNA-binding</keyword>
<dbReference type="Proteomes" id="UP000277294">
    <property type="component" value="Unassembled WGS sequence"/>
</dbReference>
<dbReference type="GO" id="GO:0003677">
    <property type="term" value="F:DNA binding"/>
    <property type="evidence" value="ECO:0007669"/>
    <property type="project" value="UniProtKB-KW"/>
</dbReference>
<dbReference type="PANTHER" id="PTHR43096:SF52">
    <property type="entry name" value="DNAJ HOMOLOG 1, MITOCHONDRIAL-RELATED"/>
    <property type="match status" value="1"/>
</dbReference>
<keyword evidence="6" id="KW-1185">Reference proteome</keyword>
<keyword evidence="1" id="KW-0963">Cytoplasm</keyword>
<evidence type="ECO:0000256" key="1">
    <source>
        <dbReference type="ARBA" id="ARBA00022490"/>
    </source>
</evidence>
<evidence type="ECO:0000256" key="3">
    <source>
        <dbReference type="ARBA" id="ARBA00023186"/>
    </source>
</evidence>
<dbReference type="SUPFAM" id="SSF49493">
    <property type="entry name" value="HSP40/DnaJ peptide-binding domain"/>
    <property type="match status" value="2"/>
</dbReference>
<dbReference type="CDD" id="cd06257">
    <property type="entry name" value="DnaJ"/>
    <property type="match status" value="1"/>
</dbReference>
<accession>A0A3P4B582</accession>
<dbReference type="PRINTS" id="PR00625">
    <property type="entry name" value="JDOMAIN"/>
</dbReference>
<dbReference type="OrthoDB" id="9779889at2"/>
<dbReference type="GO" id="GO:0005737">
    <property type="term" value="C:cytoplasm"/>
    <property type="evidence" value="ECO:0007669"/>
    <property type="project" value="TreeGrafter"/>
</dbReference>
<dbReference type="InterPro" id="IPR008971">
    <property type="entry name" value="HSP40/DnaJ_pept-bd"/>
</dbReference>
<dbReference type="SUPFAM" id="SSF46565">
    <property type="entry name" value="Chaperone J-domain"/>
    <property type="match status" value="1"/>
</dbReference>
<evidence type="ECO:0000313" key="5">
    <source>
        <dbReference type="EMBL" id="VCU71202.1"/>
    </source>
</evidence>
<dbReference type="FunFam" id="2.60.260.20:FF:000008">
    <property type="entry name" value="Curved DNA-binding protein"/>
    <property type="match status" value="1"/>
</dbReference>
<sequence length="313" mass="34476">MEFKDYYDILGVERGASEDDIRHAYRKLARKYHPDVSKEADAETRMRDVNEAYQVLKDAEKRAAYDNLAAGVSPGGDFHPPPGWDSGFEFRGGGPGDDAAFSDFFSSLFGARHGRAQARAQNIRARGEDHHAAIEIDLEDALRGASRDISLRSIGYDEQGRPQLQERTLDVRIPAGVREGQFIRLAGQGMPGIGGGENGDLYLEIRFKPHARYKVDGRDLYMDLPVAPWEAMLGATVRAPTPQGPVVEVGVPANSRNGRKLRLKGKGIPGDPAGDLYLVLDVVLPPADTEQARQAYKNLARDLPFDPRRNLGD</sequence>
<dbReference type="FunFam" id="2.60.260.20:FF:000013">
    <property type="entry name" value="DnaJ subfamily B member 11"/>
    <property type="match status" value="1"/>
</dbReference>
<dbReference type="InterPro" id="IPR002939">
    <property type="entry name" value="DnaJ_C"/>
</dbReference>
<dbReference type="Gene3D" id="1.10.287.110">
    <property type="entry name" value="DnaJ domain"/>
    <property type="match status" value="1"/>
</dbReference>
<feature type="domain" description="J" evidence="4">
    <location>
        <begin position="5"/>
        <end position="69"/>
    </location>
</feature>
<dbReference type="InterPro" id="IPR001623">
    <property type="entry name" value="DnaJ_domain"/>
</dbReference>
<dbReference type="PANTHER" id="PTHR43096">
    <property type="entry name" value="DNAJ HOMOLOG 1, MITOCHONDRIAL-RELATED"/>
    <property type="match status" value="1"/>
</dbReference>
<dbReference type="RefSeq" id="WP_124080656.1">
    <property type="nucleotide sequence ID" value="NZ_UWPJ01000025.1"/>
</dbReference>
<protein>
    <submittedName>
        <fullName evidence="5">Curved DNA-binding protein</fullName>
    </submittedName>
</protein>
<dbReference type="Gene3D" id="2.60.260.20">
    <property type="entry name" value="Urease metallochaperone UreE, N-terminal domain"/>
    <property type="match status" value="2"/>
</dbReference>
<keyword evidence="3" id="KW-0143">Chaperone</keyword>
<dbReference type="InterPro" id="IPR036869">
    <property type="entry name" value="J_dom_sf"/>
</dbReference>
<evidence type="ECO:0000259" key="4">
    <source>
        <dbReference type="PROSITE" id="PS50076"/>
    </source>
</evidence>
<organism evidence="5 6">
    <name type="scientific">Pigmentiphaga humi</name>
    <dbReference type="NCBI Taxonomy" id="2478468"/>
    <lineage>
        <taxon>Bacteria</taxon>
        <taxon>Pseudomonadati</taxon>
        <taxon>Pseudomonadota</taxon>
        <taxon>Betaproteobacteria</taxon>
        <taxon>Burkholderiales</taxon>
        <taxon>Alcaligenaceae</taxon>
        <taxon>Pigmentiphaga</taxon>
    </lineage>
</organism>
<reference evidence="5 6" key="1">
    <citation type="submission" date="2018-10" db="EMBL/GenBank/DDBJ databases">
        <authorList>
            <person name="Criscuolo A."/>
        </authorList>
    </citation>
    <scope>NUCLEOTIDE SEQUENCE [LARGE SCALE GENOMIC DNA]</scope>
    <source>
        <strain evidence="5">DnA1</strain>
    </source>
</reference>